<organism evidence="5 6">
    <name type="scientific">Undibacterium cyanobacteriorum</name>
    <dbReference type="NCBI Taxonomy" id="3073561"/>
    <lineage>
        <taxon>Bacteria</taxon>
        <taxon>Pseudomonadati</taxon>
        <taxon>Pseudomonadota</taxon>
        <taxon>Betaproteobacteria</taxon>
        <taxon>Burkholderiales</taxon>
        <taxon>Oxalobacteraceae</taxon>
        <taxon>Undibacterium</taxon>
    </lineage>
</organism>
<evidence type="ECO:0000313" key="6">
    <source>
        <dbReference type="Proteomes" id="UP001181355"/>
    </source>
</evidence>
<evidence type="ECO:0000256" key="1">
    <source>
        <dbReference type="SAM" id="MobiDB-lite"/>
    </source>
</evidence>
<dbReference type="InterPro" id="IPR002109">
    <property type="entry name" value="Glutaredoxin"/>
</dbReference>
<feature type="compositionally biased region" description="Polar residues" evidence="1">
    <location>
        <begin position="202"/>
        <end position="211"/>
    </location>
</feature>
<keyword evidence="6" id="KW-1185">Reference proteome</keyword>
<feature type="chain" id="PRO_5046959789" evidence="2">
    <location>
        <begin position="33"/>
        <end position="211"/>
    </location>
</feature>
<gene>
    <name evidence="5" type="ORF">RF679_07580</name>
</gene>
<feature type="compositionally biased region" description="Basic and acidic residues" evidence="1">
    <location>
        <begin position="167"/>
        <end position="176"/>
    </location>
</feature>
<dbReference type="SUPFAM" id="SSF52833">
    <property type="entry name" value="Thioredoxin-like"/>
    <property type="match status" value="1"/>
</dbReference>
<dbReference type="Proteomes" id="UP001181355">
    <property type="component" value="Chromosome"/>
</dbReference>
<keyword evidence="2" id="KW-0732">Signal</keyword>
<dbReference type="InterPro" id="IPR025392">
    <property type="entry name" value="DUF4124"/>
</dbReference>
<feature type="compositionally biased region" description="Basic and acidic residues" evidence="1">
    <location>
        <begin position="189"/>
        <end position="200"/>
    </location>
</feature>
<dbReference type="PROSITE" id="PS51354">
    <property type="entry name" value="GLUTAREDOXIN_2"/>
    <property type="match status" value="1"/>
</dbReference>
<feature type="domain" description="DUF4124" evidence="4">
    <location>
        <begin position="23"/>
        <end position="57"/>
    </location>
</feature>
<reference evidence="5" key="1">
    <citation type="submission" date="2023-09" db="EMBL/GenBank/DDBJ databases">
        <title>Undibacterium sp. 20NA77.5 isolated from freshwater.</title>
        <authorList>
            <person name="Le V."/>
            <person name="Ko S.-R."/>
            <person name="Ahn C.-Y."/>
            <person name="Oh H.-M."/>
        </authorList>
    </citation>
    <scope>NUCLEOTIDE SEQUENCE</scope>
    <source>
        <strain evidence="5">20NA77.5</strain>
    </source>
</reference>
<dbReference type="Pfam" id="PF13511">
    <property type="entry name" value="DUF4124"/>
    <property type="match status" value="1"/>
</dbReference>
<feature type="domain" description="Glutaredoxin" evidence="3">
    <location>
        <begin position="87"/>
        <end position="140"/>
    </location>
</feature>
<evidence type="ECO:0000256" key="2">
    <source>
        <dbReference type="SAM" id="SignalP"/>
    </source>
</evidence>
<accession>A0ABY9RPE0</accession>
<proteinExistence type="predicted"/>
<feature type="region of interest" description="Disordered" evidence="1">
    <location>
        <begin position="166"/>
        <end position="211"/>
    </location>
</feature>
<dbReference type="Gene3D" id="3.40.30.10">
    <property type="entry name" value="Glutaredoxin"/>
    <property type="match status" value="1"/>
</dbReference>
<feature type="signal peptide" evidence="2">
    <location>
        <begin position="1"/>
        <end position="32"/>
    </location>
</feature>
<evidence type="ECO:0000259" key="3">
    <source>
        <dbReference type="Pfam" id="PF00462"/>
    </source>
</evidence>
<name>A0ABY9RPE0_9BURK</name>
<dbReference type="InterPro" id="IPR036249">
    <property type="entry name" value="Thioredoxin-like_sf"/>
</dbReference>
<dbReference type="RefSeq" id="WP_309483612.1">
    <property type="nucleotide sequence ID" value="NZ_CP133720.1"/>
</dbReference>
<dbReference type="EMBL" id="CP133720">
    <property type="protein sequence ID" value="WMW82135.1"/>
    <property type="molecule type" value="Genomic_DNA"/>
</dbReference>
<sequence length="211" mass="22460">MIQRNKINKSRLTSIFILLGVAAGLLTSNAFAQAYKWIDANGKTVYSDTPPPPSAKKVATKSFDTGSSINTANFPSDLAAAVSKNPVTLYTAPNCGACNEGRSLLKQAGIPFTEKTVKTNDDVNKLSQVSGDTSLPLLIISRSKFKGLDAVEWKTALAAAGYPETNKLPKDYRYPEPEPAAPPVVNENKAADTKAAEPLKPKSSSASGIRF</sequence>
<dbReference type="Pfam" id="PF00462">
    <property type="entry name" value="Glutaredoxin"/>
    <property type="match status" value="1"/>
</dbReference>
<evidence type="ECO:0000259" key="4">
    <source>
        <dbReference type="Pfam" id="PF13511"/>
    </source>
</evidence>
<evidence type="ECO:0000313" key="5">
    <source>
        <dbReference type="EMBL" id="WMW82135.1"/>
    </source>
</evidence>
<dbReference type="CDD" id="cd02976">
    <property type="entry name" value="NrdH"/>
    <property type="match status" value="1"/>
</dbReference>
<protein>
    <submittedName>
        <fullName evidence="5">Glutaredoxin family protein</fullName>
    </submittedName>
</protein>